<dbReference type="Pfam" id="PF20150">
    <property type="entry name" value="2EXR"/>
    <property type="match status" value="1"/>
</dbReference>
<accession>A0A478EBV0</accession>
<dbReference type="PANTHER" id="PTHR35910:SF6">
    <property type="entry name" value="2EXR DOMAIN-CONTAINING PROTEIN"/>
    <property type="match status" value="1"/>
</dbReference>
<organism evidence="2 3">
    <name type="scientific">Talaromyces pinophilus</name>
    <name type="common">Penicillium pinophilum</name>
    <dbReference type="NCBI Taxonomy" id="128442"/>
    <lineage>
        <taxon>Eukaryota</taxon>
        <taxon>Fungi</taxon>
        <taxon>Dikarya</taxon>
        <taxon>Ascomycota</taxon>
        <taxon>Pezizomycotina</taxon>
        <taxon>Eurotiomycetes</taxon>
        <taxon>Eurotiomycetidae</taxon>
        <taxon>Eurotiales</taxon>
        <taxon>Trichocomaceae</taxon>
        <taxon>Talaromyces</taxon>
        <taxon>Talaromyces sect. Talaromyces</taxon>
    </lineage>
</organism>
<dbReference type="PANTHER" id="PTHR35910">
    <property type="entry name" value="2EXR DOMAIN-CONTAINING PROTEIN"/>
    <property type="match status" value="1"/>
</dbReference>
<evidence type="ECO:0000313" key="3">
    <source>
        <dbReference type="Proteomes" id="UP000053095"/>
    </source>
</evidence>
<evidence type="ECO:0000313" key="2">
    <source>
        <dbReference type="EMBL" id="GAM42746.1"/>
    </source>
</evidence>
<gene>
    <name evidence="2" type="ORF">TCE0_044r17002</name>
</gene>
<name>A0A478EBV0_TALPI</name>
<keyword evidence="3" id="KW-1185">Reference proteome</keyword>
<reference evidence="3" key="1">
    <citation type="journal article" date="2015" name="Genome Announc.">
        <title>Draft genome sequence of Talaromyces cellulolyticus strain Y-94, a source of lignocellulosic biomass-degrading enzymes.</title>
        <authorList>
            <person name="Fujii T."/>
            <person name="Koike H."/>
            <person name="Sawayama S."/>
            <person name="Yano S."/>
            <person name="Inoue H."/>
        </authorList>
    </citation>
    <scope>NUCLEOTIDE SEQUENCE [LARGE SCALE GENOMIC DNA]</scope>
    <source>
        <strain evidence="3">Y-94</strain>
    </source>
</reference>
<dbReference type="EMBL" id="DF933840">
    <property type="protein sequence ID" value="GAM42746.1"/>
    <property type="molecule type" value="Genomic_DNA"/>
</dbReference>
<evidence type="ECO:0000259" key="1">
    <source>
        <dbReference type="Pfam" id="PF20150"/>
    </source>
</evidence>
<protein>
    <recommendedName>
        <fullName evidence="1">2EXR domain-containing protein</fullName>
    </recommendedName>
</protein>
<proteinExistence type="predicted"/>
<dbReference type="AlphaFoldDB" id="A0A478EBV0"/>
<dbReference type="Proteomes" id="UP000053095">
    <property type="component" value="Unassembled WGS sequence"/>
</dbReference>
<sequence length="300" mass="34362">MPNLSDLPYEIRLLIWEEVLHQPRTVYLNMREFPPQPAESGAYDCGYSQESVYQCLCSTPPPILLHICHETRTLALGHYELAFGWAHCPPLRQAGVVHHGFSIKGQEYTTTVESNAAEVAKHCAKVYFNFERDTVVFGRFLPSSKGRVSRAYFPFGQQFDVDMLVRIRNLAVNIDIESSVLPFLNLSPGSERFSSLKNLYVYIESDDPKHRPRRLVELVDLIEDGEVEDGRRDLTQRLLEIFRTVFGRRGVTVELETICKHGLGFWRYLGLKDSLLKNGGDPDKLSKCVWLREVDTIQPC</sequence>
<feature type="domain" description="2EXR" evidence="1">
    <location>
        <begin position="5"/>
        <end position="135"/>
    </location>
</feature>
<dbReference type="InterPro" id="IPR045518">
    <property type="entry name" value="2EXR"/>
</dbReference>